<dbReference type="Pfam" id="PF14215">
    <property type="entry name" value="bHLH-MYC_N"/>
    <property type="match status" value="1"/>
</dbReference>
<keyword evidence="7" id="KW-1185">Reference proteome</keyword>
<organism evidence="6 7">
    <name type="scientific">Malus domestica</name>
    <name type="common">Apple</name>
    <name type="synonym">Pyrus malus</name>
    <dbReference type="NCBI Taxonomy" id="3750"/>
    <lineage>
        <taxon>Eukaryota</taxon>
        <taxon>Viridiplantae</taxon>
        <taxon>Streptophyta</taxon>
        <taxon>Embryophyta</taxon>
        <taxon>Tracheophyta</taxon>
        <taxon>Spermatophyta</taxon>
        <taxon>Magnoliopsida</taxon>
        <taxon>eudicotyledons</taxon>
        <taxon>Gunneridae</taxon>
        <taxon>Pentapetalae</taxon>
        <taxon>rosids</taxon>
        <taxon>fabids</taxon>
        <taxon>Rosales</taxon>
        <taxon>Rosaceae</taxon>
        <taxon>Amygdaloideae</taxon>
        <taxon>Maleae</taxon>
        <taxon>Malus</taxon>
    </lineage>
</organism>
<evidence type="ECO:0000256" key="2">
    <source>
        <dbReference type="ARBA" id="ARBA00023163"/>
    </source>
</evidence>
<keyword evidence="2 4" id="KW-0804">Transcription</keyword>
<dbReference type="GO" id="GO:0000976">
    <property type="term" value="F:transcription cis-regulatory region binding"/>
    <property type="evidence" value="ECO:0007669"/>
    <property type="project" value="TreeGrafter"/>
</dbReference>
<dbReference type="GO" id="GO:0003700">
    <property type="term" value="F:DNA-binding transcription factor activity"/>
    <property type="evidence" value="ECO:0007669"/>
    <property type="project" value="InterPro"/>
</dbReference>
<feature type="domain" description="Transcription factor MYC/MYB N-terminal" evidence="5">
    <location>
        <begin position="27"/>
        <end position="100"/>
    </location>
</feature>
<reference evidence="6 7" key="1">
    <citation type="submission" date="2018-10" db="EMBL/GenBank/DDBJ databases">
        <title>A high-quality apple genome assembly.</title>
        <authorList>
            <person name="Hu J."/>
        </authorList>
    </citation>
    <scope>NUCLEOTIDE SEQUENCE [LARGE SCALE GENOMIC DNA]</scope>
    <source>
        <strain evidence="7">cv. HFTH1</strain>
        <tissue evidence="6">Young leaf</tissue>
    </source>
</reference>
<evidence type="ECO:0000313" key="7">
    <source>
        <dbReference type="Proteomes" id="UP000290289"/>
    </source>
</evidence>
<proteinExistence type="predicted"/>
<dbReference type="Proteomes" id="UP000290289">
    <property type="component" value="Chromosome 11"/>
</dbReference>
<name>A0A498IJM4_MALDO</name>
<evidence type="ECO:0000256" key="4">
    <source>
        <dbReference type="RuleBase" id="RU369104"/>
    </source>
</evidence>
<sequence>MIWEKADDSRSPFRLRQAFLRIRRLIDNNILGRALFSGGFVWLAGDHEFQLYECERVKEARIHGIQTLACIATLSGVLELAFLDVIQQDWGLVHLTKSLFRSNDDDHNRLSNQQATCEANVLVHPLKN</sequence>
<evidence type="ECO:0000256" key="1">
    <source>
        <dbReference type="ARBA" id="ARBA00023015"/>
    </source>
</evidence>
<evidence type="ECO:0000259" key="5">
    <source>
        <dbReference type="Pfam" id="PF14215"/>
    </source>
</evidence>
<evidence type="ECO:0000256" key="3">
    <source>
        <dbReference type="ARBA" id="ARBA00023242"/>
    </source>
</evidence>
<dbReference type="InterPro" id="IPR025610">
    <property type="entry name" value="MYC/MYB_N"/>
</dbReference>
<dbReference type="PANTHER" id="PTHR11514">
    <property type="entry name" value="MYC"/>
    <property type="match status" value="1"/>
</dbReference>
<dbReference type="PANTHER" id="PTHR11514:SF115">
    <property type="entry name" value="TRANSCRIPTION FACTOR"/>
    <property type="match status" value="1"/>
</dbReference>
<comment type="subcellular location">
    <subcellularLocation>
        <location evidence="4">Nucleus</location>
    </subcellularLocation>
</comment>
<evidence type="ECO:0000313" key="6">
    <source>
        <dbReference type="EMBL" id="RXH83768.1"/>
    </source>
</evidence>
<accession>A0A498IJM4</accession>
<dbReference type="InterPro" id="IPR045084">
    <property type="entry name" value="AIB/MYC-like"/>
</dbReference>
<dbReference type="GO" id="GO:0005634">
    <property type="term" value="C:nucleus"/>
    <property type="evidence" value="ECO:0007669"/>
    <property type="project" value="UniProtKB-SubCell"/>
</dbReference>
<keyword evidence="3 4" id="KW-0539">Nucleus</keyword>
<dbReference type="AlphaFoldDB" id="A0A498IJM4"/>
<protein>
    <recommendedName>
        <fullName evidence="4">Transcription factor</fullName>
        <shortName evidence="4">bHLH transcription factor</shortName>
    </recommendedName>
    <alternativeName>
        <fullName evidence="4">Basic helix-loop-helix protein</fullName>
    </alternativeName>
</protein>
<comment type="caution">
    <text evidence="6">The sequence shown here is derived from an EMBL/GenBank/DDBJ whole genome shotgun (WGS) entry which is preliminary data.</text>
</comment>
<gene>
    <name evidence="6" type="ORF">DVH24_006021</name>
</gene>
<dbReference type="EMBL" id="RDQH01000337">
    <property type="protein sequence ID" value="RXH83768.1"/>
    <property type="molecule type" value="Genomic_DNA"/>
</dbReference>
<keyword evidence="1 4" id="KW-0805">Transcription regulation</keyword>